<dbReference type="EC" id="2.7.7.19" evidence="4"/>
<evidence type="ECO:0000256" key="2">
    <source>
        <dbReference type="ARBA" id="ARBA00001946"/>
    </source>
</evidence>
<feature type="compositionally biased region" description="Low complexity" evidence="8">
    <location>
        <begin position="695"/>
        <end position="726"/>
    </location>
</feature>
<dbReference type="Pfam" id="PF03828">
    <property type="entry name" value="PAP_assoc"/>
    <property type="match status" value="1"/>
</dbReference>
<dbReference type="PANTHER" id="PTHR12271:SF113">
    <property type="entry name" value="POLY(A) RNA POLYMERASE CID11"/>
    <property type="match status" value="1"/>
</dbReference>
<gene>
    <name evidence="11" type="ORF">RhiirC2_850940</name>
</gene>
<feature type="compositionally biased region" description="Polar residues" evidence="8">
    <location>
        <begin position="742"/>
        <end position="753"/>
    </location>
</feature>
<feature type="region of interest" description="Disordered" evidence="8">
    <location>
        <begin position="742"/>
        <end position="844"/>
    </location>
</feature>
<comment type="cofactor">
    <cofactor evidence="2">
        <name>Mg(2+)</name>
        <dbReference type="ChEBI" id="CHEBI:18420"/>
    </cofactor>
</comment>
<feature type="compositionally biased region" description="Polar residues" evidence="8">
    <location>
        <begin position="1078"/>
        <end position="1087"/>
    </location>
</feature>
<sequence>MNNYLRNPRFYHQSEQDSESALVSRNTNETGKRLGGMDEHPIILDFEKEKKLSTDMSILHKSLLPTKESHEKRKELADNVKKVLNDEFPNKEIEVHMFGSSMNELGTTQSDVDLCVTTQWNGLKNIHVLSDCLKKHMKVEQIVSKAKVPIVRLFDQNLDLACDINVNNTLALHNTRLIRKYVSIDPRVQPLAMIVKHWARKRVLNDAAKGGTISTYTWTCIILNFLQMRDPPILPILHQIPHKDIDPIMVNGEDASFYEDVDTLSQFGSKNKETIGGLLFAFFRRMAFEFNYDEHVISLRQGKYLTKAEKGWDTCKGWKMLCVEEPFNTARNLGNSADDVSVNGLIAEFKRAYEILYESACLEKLCEQYQFPLNHYINNNHYYPPSRYRQLSKRNNKNNPMWKPNRRNYYPRYHQQNGQNNCLSNTTDNLHDMNGKSNDLQDGEEDGSSMRRFDSVSHTSHYNGSEESTPVSVYYHYENNDSLTRKQFDNLQYQSKRYNNHHNVSKDDEQLRSQSKQKNSFYSKKRNDDQSHNYGQSQDSEHEGFVRYVDSIPNQNQPKNSSHNKKGSAARFQPSYSDQKIFYLQNTITLYDSDNNIKYNNNNSYSRHPNIHSDSDQKSFVHDSEKRPYYKSHSNKNVHNSKQVEEPIIDDLSSNSNFDRSNPISSPKSNNKSNNKNRFNKHTQPQRQYQKPTGNVDFNNNNYSCNNDKVDDSFSSNSIPPSNSGSTNLTASYSMYHQLYNRQSGDGSTQYQRRMSHQSSSDGSNSQTSGNTSNTSNTSYSSNCTKNNYQKTSSNQNNYHQNHQNKLNNNNNNNSKRRKHLNNNNTNGYNNSVNGNFRTNNTTNNSSMTMALSYNDSNLQDVPFIPSYINQGQGGQHGNDYNLNCDINGYKGSNGSFKSNNNNSNSSNSWKSSNGHYYNKTTNGNSNTNSGMKLANGGNNPSNRSVNSNNSNNNFLRSNCPNFNNNYNNNYMKNQNNNNAIPHKPITGSNYKPFDGSNNNPNSQIKNFNKNGGGNNKKRTNKNRTGVKAENKEDGVSYQLQYSQEGSVQERQNKKVGQNGQSNNSGKGKGHKKHPSCPKQNVAFQQQ</sequence>
<proteinExistence type="inferred from homology"/>
<feature type="region of interest" description="Disordered" evidence="8">
    <location>
        <begin position="601"/>
        <end position="727"/>
    </location>
</feature>
<dbReference type="InterPro" id="IPR054708">
    <property type="entry name" value="MTPAP-like_central"/>
</dbReference>
<dbReference type="Gene3D" id="3.30.460.10">
    <property type="entry name" value="Beta Polymerase, domain 2"/>
    <property type="match status" value="1"/>
</dbReference>
<feature type="compositionally biased region" description="Polar residues" evidence="8">
    <location>
        <begin position="512"/>
        <end position="522"/>
    </location>
</feature>
<keyword evidence="5" id="KW-0808">Transferase</keyword>
<feature type="compositionally biased region" description="Low complexity" evidence="8">
    <location>
        <begin position="1057"/>
        <end position="1066"/>
    </location>
</feature>
<evidence type="ECO:0000313" key="12">
    <source>
        <dbReference type="Proteomes" id="UP000233469"/>
    </source>
</evidence>
<dbReference type="InterPro" id="IPR002058">
    <property type="entry name" value="PAP_assoc"/>
</dbReference>
<evidence type="ECO:0000256" key="8">
    <source>
        <dbReference type="SAM" id="MobiDB-lite"/>
    </source>
</evidence>
<evidence type="ECO:0000313" key="11">
    <source>
        <dbReference type="EMBL" id="PKK69137.1"/>
    </source>
</evidence>
<feature type="compositionally biased region" description="Low complexity" evidence="8">
    <location>
        <begin position="822"/>
        <end position="844"/>
    </location>
</feature>
<comment type="cofactor">
    <cofactor evidence="1">
        <name>Mn(2+)</name>
        <dbReference type="ChEBI" id="CHEBI:29035"/>
    </cofactor>
</comment>
<keyword evidence="6" id="KW-0479">Metal-binding</keyword>
<evidence type="ECO:0000256" key="7">
    <source>
        <dbReference type="ARBA" id="ARBA00022842"/>
    </source>
</evidence>
<organism evidence="11 12">
    <name type="scientific">Rhizophagus irregularis</name>
    <dbReference type="NCBI Taxonomy" id="588596"/>
    <lineage>
        <taxon>Eukaryota</taxon>
        <taxon>Fungi</taxon>
        <taxon>Fungi incertae sedis</taxon>
        <taxon>Mucoromycota</taxon>
        <taxon>Glomeromycotina</taxon>
        <taxon>Glomeromycetes</taxon>
        <taxon>Glomerales</taxon>
        <taxon>Glomeraceae</taxon>
        <taxon>Rhizophagus</taxon>
    </lineage>
</organism>
<reference evidence="11 12" key="2">
    <citation type="submission" date="2017-10" db="EMBL/GenBank/DDBJ databases">
        <title>Extensive intraspecific genome diversity in a model arbuscular mycorrhizal fungus.</title>
        <authorList>
            <person name="Chen E.C.H."/>
            <person name="Morin E."/>
            <person name="Baudet D."/>
            <person name="Noel J."/>
            <person name="Ndikumana S."/>
            <person name="Charron P."/>
            <person name="St-Onge C."/>
            <person name="Giorgi J."/>
            <person name="Grigoriev I.V."/>
            <person name="Roux C."/>
            <person name="Martin F.M."/>
            <person name="Corradi N."/>
        </authorList>
    </citation>
    <scope>NUCLEOTIDE SEQUENCE [LARGE SCALE GENOMIC DNA]</scope>
    <source>
        <strain evidence="11 12">C2</strain>
    </source>
</reference>
<keyword evidence="7" id="KW-0460">Magnesium</keyword>
<feature type="compositionally biased region" description="Polar residues" evidence="8">
    <location>
        <begin position="19"/>
        <end position="29"/>
    </location>
</feature>
<feature type="compositionally biased region" description="Polar residues" evidence="8">
    <location>
        <begin position="414"/>
        <end position="428"/>
    </location>
</feature>
<feature type="region of interest" description="Disordered" evidence="8">
    <location>
        <begin position="387"/>
        <end position="467"/>
    </location>
</feature>
<name>A0A2N1N5G1_9GLOM</name>
<dbReference type="CDD" id="cd05402">
    <property type="entry name" value="NT_PAP_TUTase"/>
    <property type="match status" value="1"/>
</dbReference>
<evidence type="ECO:0000256" key="4">
    <source>
        <dbReference type="ARBA" id="ARBA00012388"/>
    </source>
</evidence>
<evidence type="ECO:0000256" key="3">
    <source>
        <dbReference type="ARBA" id="ARBA00008593"/>
    </source>
</evidence>
<feature type="compositionally biased region" description="Polar residues" evidence="8">
    <location>
        <begin position="682"/>
        <end position="693"/>
    </location>
</feature>
<dbReference type="GO" id="GO:0010605">
    <property type="term" value="P:negative regulation of macromolecule metabolic process"/>
    <property type="evidence" value="ECO:0007669"/>
    <property type="project" value="UniProtKB-ARBA"/>
</dbReference>
<accession>A0A2N1N5G1</accession>
<feature type="domain" description="Poly(A) RNA polymerase mitochondrial-like central palm" evidence="10">
    <location>
        <begin position="52"/>
        <end position="182"/>
    </location>
</feature>
<dbReference type="SUPFAM" id="SSF81301">
    <property type="entry name" value="Nucleotidyltransferase"/>
    <property type="match status" value="1"/>
</dbReference>
<dbReference type="GO" id="GO:0046872">
    <property type="term" value="F:metal ion binding"/>
    <property type="evidence" value="ECO:0007669"/>
    <property type="project" value="UniProtKB-KW"/>
</dbReference>
<protein>
    <recommendedName>
        <fullName evidence="4">polynucleotide adenylyltransferase</fullName>
        <ecNumber evidence="4">2.7.7.19</ecNumber>
    </recommendedName>
</protein>
<comment type="similarity">
    <text evidence="3">Belongs to the DNA polymerase type-B-like family.</text>
</comment>
<feature type="compositionally biased region" description="Polar residues" evidence="8">
    <location>
        <begin position="996"/>
        <end position="1005"/>
    </location>
</feature>
<feature type="compositionally biased region" description="Low complexity" evidence="8">
    <location>
        <begin position="757"/>
        <end position="814"/>
    </location>
</feature>
<feature type="region of interest" description="Disordered" evidence="8">
    <location>
        <begin position="1"/>
        <end position="36"/>
    </location>
</feature>
<dbReference type="PANTHER" id="PTHR12271">
    <property type="entry name" value="POLY A POLYMERASE CID PAP -RELATED"/>
    <property type="match status" value="1"/>
</dbReference>
<dbReference type="Proteomes" id="UP000233469">
    <property type="component" value="Unassembled WGS sequence"/>
</dbReference>
<dbReference type="AlphaFoldDB" id="A0A2N1N5G1"/>
<reference evidence="11 12" key="1">
    <citation type="submission" date="2016-04" db="EMBL/GenBank/DDBJ databases">
        <title>Genome analyses suggest a sexual origin of heterokaryosis in a supposedly ancient asexual fungus.</title>
        <authorList>
            <person name="Ropars J."/>
            <person name="Sedzielewska K."/>
            <person name="Noel J."/>
            <person name="Charron P."/>
            <person name="Farinelli L."/>
            <person name="Marton T."/>
            <person name="Kruger M."/>
            <person name="Pelin A."/>
            <person name="Brachmann A."/>
            <person name="Corradi N."/>
        </authorList>
    </citation>
    <scope>NUCLEOTIDE SEQUENCE [LARGE SCALE GENOMIC DNA]</scope>
    <source>
        <strain evidence="11 12">C2</strain>
    </source>
</reference>
<evidence type="ECO:0000259" key="10">
    <source>
        <dbReference type="Pfam" id="PF22600"/>
    </source>
</evidence>
<dbReference type="Pfam" id="PF22600">
    <property type="entry name" value="MTPAP-like_central"/>
    <property type="match status" value="1"/>
</dbReference>
<feature type="compositionally biased region" description="Polar residues" evidence="8">
    <location>
        <begin position="552"/>
        <end position="561"/>
    </location>
</feature>
<feature type="compositionally biased region" description="Basic and acidic residues" evidence="8">
    <location>
        <begin position="611"/>
        <end position="628"/>
    </location>
</feature>
<dbReference type="EMBL" id="LLXL01000761">
    <property type="protein sequence ID" value="PKK69137.1"/>
    <property type="molecule type" value="Genomic_DNA"/>
</dbReference>
<comment type="caution">
    <text evidence="11">The sequence shown here is derived from an EMBL/GenBank/DDBJ whole genome shotgun (WGS) entry which is preliminary data.</text>
</comment>
<feature type="region of interest" description="Disordered" evidence="8">
    <location>
        <begin position="896"/>
        <end position="1087"/>
    </location>
</feature>
<dbReference type="VEuPathDB" id="FungiDB:RhiirA1_537653"/>
<dbReference type="VEuPathDB" id="FungiDB:RhiirFUN_013541"/>
<feature type="region of interest" description="Disordered" evidence="8">
    <location>
        <begin position="499"/>
        <end position="573"/>
    </location>
</feature>
<dbReference type="Gene3D" id="1.10.1410.10">
    <property type="match status" value="1"/>
</dbReference>
<dbReference type="SUPFAM" id="SSF81631">
    <property type="entry name" value="PAP/OAS1 substrate-binding domain"/>
    <property type="match status" value="1"/>
</dbReference>
<evidence type="ECO:0000256" key="6">
    <source>
        <dbReference type="ARBA" id="ARBA00022723"/>
    </source>
</evidence>
<feature type="compositionally biased region" description="Polar residues" evidence="8">
    <location>
        <begin position="1038"/>
        <end position="1050"/>
    </location>
</feature>
<evidence type="ECO:0000256" key="1">
    <source>
        <dbReference type="ARBA" id="ARBA00001936"/>
    </source>
</evidence>
<dbReference type="GO" id="GO:0031123">
    <property type="term" value="P:RNA 3'-end processing"/>
    <property type="evidence" value="ECO:0007669"/>
    <property type="project" value="TreeGrafter"/>
</dbReference>
<feature type="compositionally biased region" description="Low complexity" evidence="8">
    <location>
        <begin position="660"/>
        <end position="677"/>
    </location>
</feature>
<feature type="compositionally biased region" description="Polar residues" evidence="8">
    <location>
        <begin position="456"/>
        <end position="467"/>
    </location>
</feature>
<dbReference type="GO" id="GO:1990817">
    <property type="term" value="F:poly(A) RNA polymerase activity"/>
    <property type="evidence" value="ECO:0007669"/>
    <property type="project" value="UniProtKB-EC"/>
</dbReference>
<feature type="domain" description="PAP-associated" evidence="9">
    <location>
        <begin position="275"/>
        <end position="329"/>
    </location>
</feature>
<dbReference type="InterPro" id="IPR043519">
    <property type="entry name" value="NT_sf"/>
</dbReference>
<evidence type="ECO:0000259" key="9">
    <source>
        <dbReference type="Pfam" id="PF03828"/>
    </source>
</evidence>
<evidence type="ECO:0000256" key="5">
    <source>
        <dbReference type="ARBA" id="ARBA00022679"/>
    </source>
</evidence>
<dbReference type="VEuPathDB" id="FungiDB:FUN_010469"/>
<feature type="compositionally biased region" description="Low complexity" evidence="8">
    <location>
        <begin position="896"/>
        <end position="979"/>
    </location>
</feature>